<dbReference type="eggNOG" id="ENOG5031EWZ">
    <property type="taxonomic scope" value="Bacteria"/>
</dbReference>
<dbReference type="EMBL" id="CP023068">
    <property type="protein sequence ID" value="ASY65165.1"/>
    <property type="molecule type" value="Genomic_DNA"/>
</dbReference>
<feature type="chain" id="PRO_5012761126" description="PepSY domain-containing protein" evidence="2">
    <location>
        <begin position="20"/>
        <end position="105"/>
    </location>
</feature>
<sequence length="105" mass="10993">MKALLLSLTIAAFAMPAFAQSGDTPATGTGQQDQVMAMTAEKLKTQLSNAGFKEVTVLDAAYLVQAQTEDGNRVLMLINPPANMTDTTATTGSTTPEPDASTEQQ</sequence>
<dbReference type="Proteomes" id="UP000217211">
    <property type="component" value="Plasmid pSJ05684b"/>
</dbReference>
<evidence type="ECO:0008006" key="5">
    <source>
        <dbReference type="Google" id="ProtNLM"/>
    </source>
</evidence>
<keyword evidence="4" id="KW-1185">Reference proteome</keyword>
<organism evidence="3 4">
    <name type="scientific">Sinorhizobium sojae CCBAU 05684</name>
    <dbReference type="NCBI Taxonomy" id="716928"/>
    <lineage>
        <taxon>Bacteria</taxon>
        <taxon>Pseudomonadati</taxon>
        <taxon>Pseudomonadota</taxon>
        <taxon>Alphaproteobacteria</taxon>
        <taxon>Hyphomicrobiales</taxon>
        <taxon>Rhizobiaceae</taxon>
        <taxon>Sinorhizobium/Ensifer group</taxon>
        <taxon>Sinorhizobium</taxon>
    </lineage>
</organism>
<accession>A0A249PHC0</accession>
<proteinExistence type="predicted"/>
<evidence type="ECO:0000313" key="4">
    <source>
        <dbReference type="Proteomes" id="UP000217211"/>
    </source>
</evidence>
<dbReference type="OrthoDB" id="7917361at2"/>
<keyword evidence="3" id="KW-0614">Plasmid</keyword>
<evidence type="ECO:0000313" key="3">
    <source>
        <dbReference type="EMBL" id="ASY65165.1"/>
    </source>
</evidence>
<name>A0A249PHC0_9HYPH</name>
<gene>
    <name evidence="3" type="ORF">SJ05684_b41830</name>
</gene>
<feature type="region of interest" description="Disordered" evidence="1">
    <location>
        <begin position="82"/>
        <end position="105"/>
    </location>
</feature>
<keyword evidence="2" id="KW-0732">Signal</keyword>
<evidence type="ECO:0000256" key="1">
    <source>
        <dbReference type="SAM" id="MobiDB-lite"/>
    </source>
</evidence>
<dbReference type="RefSeq" id="WP_034856147.1">
    <property type="nucleotide sequence ID" value="NZ_AJQT01000068.1"/>
</dbReference>
<dbReference type="AlphaFoldDB" id="A0A249PHC0"/>
<protein>
    <recommendedName>
        <fullName evidence="5">PepSY domain-containing protein</fullName>
    </recommendedName>
</protein>
<feature type="signal peptide" evidence="2">
    <location>
        <begin position="1"/>
        <end position="19"/>
    </location>
</feature>
<dbReference type="KEGG" id="esj:SJ05684_b41830"/>
<reference evidence="3 4" key="1">
    <citation type="submission" date="2017-08" db="EMBL/GenBank/DDBJ databases">
        <title>Multipartite genome sequences of Sinorhizobium species nodulating soybeans.</title>
        <authorList>
            <person name="Tian C.F."/>
        </authorList>
    </citation>
    <scope>NUCLEOTIDE SEQUENCE [LARGE SCALE GENOMIC DNA]</scope>
    <source>
        <strain evidence="3 4">CCBAU 05684</strain>
        <plasmid evidence="4">psj05684b</plasmid>
    </source>
</reference>
<evidence type="ECO:0000256" key="2">
    <source>
        <dbReference type="SAM" id="SignalP"/>
    </source>
</evidence>
<geneLocation type="plasmid" evidence="4">
    <name>psj05684b</name>
</geneLocation>
<feature type="compositionally biased region" description="Low complexity" evidence="1">
    <location>
        <begin position="85"/>
        <end position="95"/>
    </location>
</feature>